<gene>
    <name evidence="3" type="ORF">OSH09_02605</name>
</gene>
<dbReference type="InterPro" id="IPR053721">
    <property type="entry name" value="Fimbrial_Adhesin_Reg"/>
</dbReference>
<keyword evidence="2" id="KW-0804">Transcription</keyword>
<sequence length="167" mass="18461">MTIEQLQAVAYLLGIEQQTSQAAEDVLINRMTVDEAAHEYHVSASSLESAISRIIEAEQRVRAAFICHGPACWEVVVGHNDTHRAPGMIVINIGDEVRLLCARVGVLVRIRVTALPEKTNGYYRGVVLELEETSARYKKGDGVMFSDDQAVLPKGVRRPRRPIPLAT</sequence>
<evidence type="ECO:0000313" key="4">
    <source>
        <dbReference type="Proteomes" id="UP001209916"/>
    </source>
</evidence>
<evidence type="ECO:0000256" key="1">
    <source>
        <dbReference type="ARBA" id="ARBA00023015"/>
    </source>
</evidence>
<dbReference type="RefSeq" id="WP_266120059.1">
    <property type="nucleotide sequence ID" value="NZ_JAPKNA010000001.1"/>
</dbReference>
<protein>
    <submittedName>
        <fullName evidence="3">Uncharacterized protein</fullName>
    </submittedName>
</protein>
<dbReference type="EMBL" id="JAPKNA010000001">
    <property type="protein sequence ID" value="MCX5463058.1"/>
    <property type="molecule type" value="Genomic_DNA"/>
</dbReference>
<comment type="caution">
    <text evidence="3">The sequence shown here is derived from an EMBL/GenBank/DDBJ whole genome shotgun (WGS) entry which is preliminary data.</text>
</comment>
<evidence type="ECO:0000256" key="2">
    <source>
        <dbReference type="ARBA" id="ARBA00023163"/>
    </source>
</evidence>
<dbReference type="Proteomes" id="UP001209916">
    <property type="component" value="Unassembled WGS sequence"/>
</dbReference>
<evidence type="ECO:0000313" key="3">
    <source>
        <dbReference type="EMBL" id="MCX5463058.1"/>
    </source>
</evidence>
<organism evidence="3 4">
    <name type="scientific">Alcaligenes parafaecalis</name>
    <dbReference type="NCBI Taxonomy" id="171260"/>
    <lineage>
        <taxon>Bacteria</taxon>
        <taxon>Pseudomonadati</taxon>
        <taxon>Pseudomonadota</taxon>
        <taxon>Betaproteobacteria</taxon>
        <taxon>Burkholderiales</taxon>
        <taxon>Alcaligenaceae</taxon>
        <taxon>Alcaligenes</taxon>
    </lineage>
</organism>
<dbReference type="Gene3D" id="1.10.10.2690">
    <property type="match status" value="1"/>
</dbReference>
<proteinExistence type="predicted"/>
<reference evidence="3 4" key="1">
    <citation type="submission" date="2022-11" db="EMBL/GenBank/DDBJ databases">
        <title>Biodiversity and phylogenetic relationships of bacteria.</title>
        <authorList>
            <person name="Machado R.A.R."/>
            <person name="Bhat A."/>
            <person name="Loulou A."/>
            <person name="Kallel S."/>
        </authorList>
    </citation>
    <scope>NUCLEOTIDE SEQUENCE [LARGE SCALE GENOMIC DNA]</scope>
    <source>
        <strain evidence="3 4">DSM 13975</strain>
    </source>
</reference>
<name>A0ABT3VMF3_9BURK</name>
<keyword evidence="1" id="KW-0805">Transcription regulation</keyword>
<accession>A0ABT3VMF3</accession>
<keyword evidence="4" id="KW-1185">Reference proteome</keyword>